<dbReference type="VEuPathDB" id="VectorBase:LLONM1_003376"/>
<proteinExistence type="predicted"/>
<dbReference type="Proteomes" id="UP000092461">
    <property type="component" value="Unassembled WGS sequence"/>
</dbReference>
<name>A0A1B0CME8_LUTLO</name>
<evidence type="ECO:0000313" key="3">
    <source>
        <dbReference type="Proteomes" id="UP000092461"/>
    </source>
</evidence>
<keyword evidence="3" id="KW-1185">Reference proteome</keyword>
<feature type="compositionally biased region" description="Low complexity" evidence="1">
    <location>
        <begin position="34"/>
        <end position="50"/>
    </location>
</feature>
<protein>
    <submittedName>
        <fullName evidence="2">Uncharacterized protein</fullName>
    </submittedName>
</protein>
<reference evidence="2" key="1">
    <citation type="submission" date="2020-05" db="UniProtKB">
        <authorList>
            <consortium name="EnsemblMetazoa"/>
        </authorList>
    </citation>
    <scope>IDENTIFICATION</scope>
    <source>
        <strain evidence="2">Jacobina</strain>
    </source>
</reference>
<dbReference type="EnsemblMetazoa" id="LLOJ005836-RA">
    <property type="protein sequence ID" value="LLOJ005836-PA"/>
    <property type="gene ID" value="LLOJ005836"/>
</dbReference>
<dbReference type="VEuPathDB" id="VectorBase:LLOJ005836"/>
<evidence type="ECO:0000256" key="1">
    <source>
        <dbReference type="SAM" id="MobiDB-lite"/>
    </source>
</evidence>
<feature type="region of interest" description="Disordered" evidence="1">
    <location>
        <begin position="32"/>
        <end position="61"/>
    </location>
</feature>
<dbReference type="EMBL" id="AJWK01018616">
    <property type="status" value="NOT_ANNOTATED_CDS"/>
    <property type="molecule type" value="Genomic_DNA"/>
</dbReference>
<sequence length="235" mass="25759">MALNIALPLSVVGEFMDSLDILSSPEEPPAKLLISPISSESSGISSMGSSDEIKKSPEKQQTTTYQDCKIMYGGRNIIDMGSNLTNGSLKIRFTELPENNFPMFLSNRSQYHRLGAHGHIQEYTLIRCSCCGLMIPDQPELVPIPGPNSICRAIIAAQMKLLGTQTTNTNLNNDARIYSNTNNNNSCGLATATNGHINNAGVVVQNALMYRQSYTQNSNAHFKYYSNNNNCQAIM</sequence>
<accession>A0A1B0CME8</accession>
<dbReference type="AlphaFoldDB" id="A0A1B0CME8"/>
<organism evidence="2 3">
    <name type="scientific">Lutzomyia longipalpis</name>
    <name type="common">Sand fly</name>
    <dbReference type="NCBI Taxonomy" id="7200"/>
    <lineage>
        <taxon>Eukaryota</taxon>
        <taxon>Metazoa</taxon>
        <taxon>Ecdysozoa</taxon>
        <taxon>Arthropoda</taxon>
        <taxon>Hexapoda</taxon>
        <taxon>Insecta</taxon>
        <taxon>Pterygota</taxon>
        <taxon>Neoptera</taxon>
        <taxon>Endopterygota</taxon>
        <taxon>Diptera</taxon>
        <taxon>Nematocera</taxon>
        <taxon>Psychodoidea</taxon>
        <taxon>Psychodidae</taxon>
        <taxon>Lutzomyia</taxon>
        <taxon>Lutzomyia</taxon>
    </lineage>
</organism>
<evidence type="ECO:0000313" key="2">
    <source>
        <dbReference type="EnsemblMetazoa" id="LLOJ005836-PA"/>
    </source>
</evidence>